<name>A0A7S4PSH3_9DINO</name>
<evidence type="ECO:0000313" key="1">
    <source>
        <dbReference type="EMBL" id="CAE4560682.1"/>
    </source>
</evidence>
<accession>A0A7S4PSH3</accession>
<gene>
    <name evidence="1" type="ORF">AMON00008_LOCUS301</name>
</gene>
<sequence>MAPTACRSSGALRLASTSNHRRLSLMEGLFSHPRRVTSPLQLLPSRGHLCWQPRRVGHHRTAGCRRPARPADARCQQLCRACLKSLRVHSTLEGQVFQAGAILRNSLRTTDLTGNPKQLIGRSRPLIAVSLRGATIAASMRAV</sequence>
<organism evidence="1">
    <name type="scientific">Alexandrium monilatum</name>
    <dbReference type="NCBI Taxonomy" id="311494"/>
    <lineage>
        <taxon>Eukaryota</taxon>
        <taxon>Sar</taxon>
        <taxon>Alveolata</taxon>
        <taxon>Dinophyceae</taxon>
        <taxon>Gonyaulacales</taxon>
        <taxon>Pyrocystaceae</taxon>
        <taxon>Alexandrium</taxon>
    </lineage>
</organism>
<proteinExistence type="predicted"/>
<dbReference type="AlphaFoldDB" id="A0A7S4PSH3"/>
<protein>
    <submittedName>
        <fullName evidence="1">Uncharacterized protein</fullName>
    </submittedName>
</protein>
<dbReference type="EMBL" id="HBNR01000394">
    <property type="protein sequence ID" value="CAE4560682.1"/>
    <property type="molecule type" value="Transcribed_RNA"/>
</dbReference>
<reference evidence="1" key="1">
    <citation type="submission" date="2021-01" db="EMBL/GenBank/DDBJ databases">
        <authorList>
            <person name="Corre E."/>
            <person name="Pelletier E."/>
            <person name="Niang G."/>
            <person name="Scheremetjew M."/>
            <person name="Finn R."/>
            <person name="Kale V."/>
            <person name="Holt S."/>
            <person name="Cochrane G."/>
            <person name="Meng A."/>
            <person name="Brown T."/>
            <person name="Cohen L."/>
        </authorList>
    </citation>
    <scope>NUCLEOTIDE SEQUENCE</scope>
    <source>
        <strain evidence="1">CCMP3105</strain>
    </source>
</reference>